<feature type="modified residue" description="N6-(pyridoxal phosphate)lysine" evidence="10">
    <location>
        <position position="698"/>
    </location>
</feature>
<dbReference type="EMBL" id="CP000841">
    <property type="protein sequence ID" value="ABW32695.1"/>
    <property type="molecule type" value="Genomic_DNA"/>
</dbReference>
<evidence type="ECO:0000313" key="12">
    <source>
        <dbReference type="EMBL" id="ABW32695.1"/>
    </source>
</evidence>
<dbReference type="CAZy" id="GT35">
    <property type="family name" value="Glycosyltransferase Family 35"/>
</dbReference>
<evidence type="ECO:0000256" key="5">
    <source>
        <dbReference type="ARBA" id="ARBA00022676"/>
    </source>
</evidence>
<evidence type="ECO:0000256" key="4">
    <source>
        <dbReference type="ARBA" id="ARBA00022600"/>
    </source>
</evidence>
<dbReference type="CDD" id="cd04300">
    <property type="entry name" value="GT35_Glycogen_Phosphorylase"/>
    <property type="match status" value="1"/>
</dbReference>
<evidence type="ECO:0000256" key="11">
    <source>
        <dbReference type="RuleBase" id="RU000587"/>
    </source>
</evidence>
<dbReference type="PANTHER" id="PTHR11468:SF3">
    <property type="entry name" value="GLYCOGEN PHOSPHORYLASE, LIVER FORM"/>
    <property type="match status" value="1"/>
</dbReference>
<reference evidence="12 13" key="1">
    <citation type="journal article" date="2008" name="Proc. Natl. Acad. Sci. U.S.A.">
        <title>Niche adaptation and genome expansion in the chlorophyll d-producing cyanobacterium Acaryochloris marina.</title>
        <authorList>
            <person name="Swingley W.D."/>
            <person name="Chen M."/>
            <person name="Cheung P.C."/>
            <person name="Conrad A.L."/>
            <person name="Dejesa L.C."/>
            <person name="Hao J."/>
            <person name="Honchak B.M."/>
            <person name="Karbach L.E."/>
            <person name="Kurdoglu A."/>
            <person name="Lahiri S."/>
            <person name="Mastrian S.D."/>
            <person name="Miyashita H."/>
            <person name="Page L."/>
            <person name="Ramakrishna P."/>
            <person name="Satoh S."/>
            <person name="Sattley W.M."/>
            <person name="Shimada Y."/>
            <person name="Taylor H.L."/>
            <person name="Tomo T."/>
            <person name="Tsuchiya T."/>
            <person name="Wang Z.T."/>
            <person name="Raymond J."/>
            <person name="Mimuro M."/>
            <person name="Blankenship R.E."/>
            <person name="Touchman J.W."/>
        </authorList>
    </citation>
    <scope>NUCLEOTIDE SEQUENCE [LARGE SCALE GENOMIC DNA]</scope>
    <source>
        <strain evidence="13">MBIC 11017</strain>
        <plasmid evidence="13">Plasmid pREB4</plasmid>
    </source>
</reference>
<comment type="cofactor">
    <cofactor evidence="2 11">
        <name>pyridoxal 5'-phosphate</name>
        <dbReference type="ChEBI" id="CHEBI:597326"/>
    </cofactor>
</comment>
<dbReference type="InterPro" id="IPR035090">
    <property type="entry name" value="Pyridoxal_P_attach_site"/>
</dbReference>
<evidence type="ECO:0000256" key="6">
    <source>
        <dbReference type="ARBA" id="ARBA00022679"/>
    </source>
</evidence>
<evidence type="ECO:0000256" key="8">
    <source>
        <dbReference type="ARBA" id="ARBA00023277"/>
    </source>
</evidence>
<comment type="function">
    <text evidence="9">Phosphorylase is an important allosteric enzyme in carbohydrate metabolism. Enzymes from different sources differ in their regulatory mechanisms and in their natural substrates. However, all known phosphorylases share catalytic and structural properties.</text>
</comment>
<dbReference type="FunFam" id="3.40.50.2000:FF:000002">
    <property type="entry name" value="Alpha-1,4 glucan phosphorylase"/>
    <property type="match status" value="1"/>
</dbReference>
<keyword evidence="6 11" id="KW-0808">Transferase</keyword>
<evidence type="ECO:0000256" key="10">
    <source>
        <dbReference type="PIRSR" id="PIRSR000460-1"/>
    </source>
</evidence>
<dbReference type="GO" id="GO:0005737">
    <property type="term" value="C:cytoplasm"/>
    <property type="evidence" value="ECO:0007669"/>
    <property type="project" value="TreeGrafter"/>
</dbReference>
<evidence type="ECO:0000256" key="3">
    <source>
        <dbReference type="ARBA" id="ARBA00006047"/>
    </source>
</evidence>
<dbReference type="OrthoDB" id="9760804at2"/>
<dbReference type="EC" id="2.4.1.1" evidence="11"/>
<comment type="catalytic activity">
    <reaction evidence="1 11">
        <text>[(1-&gt;4)-alpha-D-glucosyl](n) + phosphate = [(1-&gt;4)-alpha-D-glucosyl](n-1) + alpha-D-glucose 1-phosphate</text>
        <dbReference type="Rhea" id="RHEA:41732"/>
        <dbReference type="Rhea" id="RHEA-COMP:9584"/>
        <dbReference type="Rhea" id="RHEA-COMP:9586"/>
        <dbReference type="ChEBI" id="CHEBI:15444"/>
        <dbReference type="ChEBI" id="CHEBI:43474"/>
        <dbReference type="ChEBI" id="CHEBI:58601"/>
        <dbReference type="EC" id="2.4.1.1"/>
    </reaction>
</comment>
<comment type="function">
    <text evidence="11">Allosteric enzyme that catalyzes the rate-limiting step in glycogen catabolism, the phosphorolytic cleavage of glycogen to produce glucose-1-phosphate, and plays a central role in maintaining cellular and organismal glucose homeostasis.</text>
</comment>
<proteinExistence type="inferred from homology"/>
<dbReference type="HOGENOM" id="CLU_010198_1_1_3"/>
<evidence type="ECO:0000256" key="1">
    <source>
        <dbReference type="ARBA" id="ARBA00001275"/>
    </source>
</evidence>
<accession>A8ZNV9</accession>
<dbReference type="InterPro" id="IPR011833">
    <property type="entry name" value="Glycg_phsphrylas"/>
</dbReference>
<dbReference type="GO" id="GO:0030170">
    <property type="term" value="F:pyridoxal phosphate binding"/>
    <property type="evidence" value="ECO:0007669"/>
    <property type="project" value="InterPro"/>
</dbReference>
<dbReference type="PROSITE" id="PS00102">
    <property type="entry name" value="PHOSPHORYLASE"/>
    <property type="match status" value="1"/>
</dbReference>
<keyword evidence="8 11" id="KW-0119">Carbohydrate metabolism</keyword>
<keyword evidence="13" id="KW-1185">Reference proteome</keyword>
<dbReference type="Gene3D" id="3.40.50.2000">
    <property type="entry name" value="Glycogen Phosphorylase B"/>
    <property type="match status" value="2"/>
</dbReference>
<sequence>MNKPSEQRSLNRAQNSFRLSELSPEHITEIYDSFHIEDDRTGLSSETLQRAIADNLYYIQGKFPEIATLYDYYMAVAYTVRDRLLHRWINTVKTYREQDVKVVCYLSAEYLPGPHLENNLVNLGIYDQVQQAVESSGLDLRSILAQEEEPGLGNGGLGRLAACYMDSLATLEIPAIGYGIRYEYGIFDQEIREGWQVEITDKWLRLGNPWEIPRPENAVEVKFGGYTEPYTDDQGDYRVRWIPHQVVNGIPYDTPISGYRVNTTSTMRLWKAEAPESFDFQAFNVGDYYGAVDAKIISENLTKVLYPNDEPIQGKQLRLEQQYFFVSCSLQNLLKIHLLRGDPIETFHEKFVIQLNDTHPAIGVAELMRLLVDEYLLHWQKAWDITQQAFAYTNHTLLPEALETWPLNLFGSLLPRHLEIIYEINQRFLDQVRLKYLGNPDKLARLSLIEEGGSKRIRMAHLACVGSHAINGVAALHTELLKEGVLKDFYDLWPHKFTNITNGVTPRRWMVLINPRLTQLITREIGETWITQLEDFKRLESLAEDPAFRQEWRRVKRAVKQDLADYIQAHQGLTLNPDSIFDIQAKRIHEYKRQHLNVLHIITLYNRIKHNPRLAVPPRTFIFGGKAAPGYQMAKLIIKLITSVGEVVNHDPDICDLIKVVFLPDFNVTNSQRIYPAADLSEQISTAGKEASGTGNMKFSMNGALTIGTLDGANIEIREAVEADNFFLFGHTSEDIVDLKAQGYVPKTFYNTNPALKEAIDLIASGYFSHGNRALFQPLVDQLLQADPYCLLADYQSYIDCQDQVGQAFQDQDTWTKTAILNVARIGRFSSDRAIREYCREIWWVNPVSIHLEEYQQAKASLAGEHCLDADACPF</sequence>
<dbReference type="SUPFAM" id="SSF53756">
    <property type="entry name" value="UDP-Glycosyltransferase/glycogen phosphorylase"/>
    <property type="match status" value="1"/>
</dbReference>
<gene>
    <name evidence="12" type="primary">glgP</name>
    <name evidence="12" type="ordered locus">AM1_D0200</name>
</gene>
<keyword evidence="12" id="KW-0614">Plasmid</keyword>
<dbReference type="GO" id="GO:0005980">
    <property type="term" value="P:glycogen catabolic process"/>
    <property type="evidence" value="ECO:0007669"/>
    <property type="project" value="TreeGrafter"/>
</dbReference>
<dbReference type="NCBIfam" id="TIGR02093">
    <property type="entry name" value="P_ylase"/>
    <property type="match status" value="1"/>
</dbReference>
<keyword evidence="4" id="KW-0321">Glycogen metabolism</keyword>
<name>A8ZNV9_ACAM1</name>
<evidence type="ECO:0000256" key="2">
    <source>
        <dbReference type="ARBA" id="ARBA00001933"/>
    </source>
</evidence>
<dbReference type="Pfam" id="PF00343">
    <property type="entry name" value="Phosphorylase"/>
    <property type="match status" value="1"/>
</dbReference>
<protein>
    <recommendedName>
        <fullName evidence="11">Alpha-1,4 glucan phosphorylase</fullName>
        <ecNumber evidence="11">2.4.1.1</ecNumber>
    </recommendedName>
</protein>
<dbReference type="PANTHER" id="PTHR11468">
    <property type="entry name" value="GLYCOGEN PHOSPHORYLASE"/>
    <property type="match status" value="1"/>
</dbReference>
<evidence type="ECO:0000256" key="9">
    <source>
        <dbReference type="ARBA" id="ARBA00025174"/>
    </source>
</evidence>
<keyword evidence="7 10" id="KW-0663">Pyridoxal phosphate</keyword>
<dbReference type="FunFam" id="3.40.50.2000:FF:000005">
    <property type="entry name" value="Alpha-1,4 glucan phosphorylase"/>
    <property type="match status" value="1"/>
</dbReference>
<evidence type="ECO:0000256" key="7">
    <source>
        <dbReference type="ARBA" id="ARBA00022898"/>
    </source>
</evidence>
<evidence type="ECO:0000313" key="13">
    <source>
        <dbReference type="Proteomes" id="UP000000268"/>
    </source>
</evidence>
<dbReference type="GO" id="GO:0008184">
    <property type="term" value="F:glycogen phosphorylase activity"/>
    <property type="evidence" value="ECO:0007669"/>
    <property type="project" value="InterPro"/>
</dbReference>
<dbReference type="AlphaFoldDB" id="A8ZNV9"/>
<dbReference type="KEGG" id="amr:AM1_D0200"/>
<dbReference type="RefSeq" id="WP_012167687.1">
    <property type="nucleotide sequence ID" value="NC_009929.1"/>
</dbReference>
<dbReference type="InterPro" id="IPR000811">
    <property type="entry name" value="Glyco_trans_35"/>
</dbReference>
<organism evidence="12 13">
    <name type="scientific">Acaryochloris marina (strain MBIC 11017)</name>
    <dbReference type="NCBI Taxonomy" id="329726"/>
    <lineage>
        <taxon>Bacteria</taxon>
        <taxon>Bacillati</taxon>
        <taxon>Cyanobacteriota</taxon>
        <taxon>Cyanophyceae</taxon>
        <taxon>Acaryochloridales</taxon>
        <taxon>Acaryochloridaceae</taxon>
        <taxon>Acaryochloris</taxon>
    </lineage>
</organism>
<geneLocation type="plasmid" evidence="12 13">
    <name>pREB4</name>
</geneLocation>
<dbReference type="Proteomes" id="UP000000268">
    <property type="component" value="Plasmid pREB4"/>
</dbReference>
<keyword evidence="5 11" id="KW-0328">Glycosyltransferase</keyword>
<comment type="similarity">
    <text evidence="3 11">Belongs to the glycogen phosphorylase family.</text>
</comment>
<dbReference type="PIRSF" id="PIRSF000460">
    <property type="entry name" value="Pprylas_GlgP"/>
    <property type="match status" value="1"/>
</dbReference>